<feature type="region of interest" description="Disordered" evidence="1">
    <location>
        <begin position="358"/>
        <end position="390"/>
    </location>
</feature>
<evidence type="ECO:0000256" key="2">
    <source>
        <dbReference type="SAM" id="Phobius"/>
    </source>
</evidence>
<accession>A0AA36IVW8</accession>
<protein>
    <submittedName>
        <fullName evidence="3">Uncharacterized protein</fullName>
    </submittedName>
</protein>
<keyword evidence="2" id="KW-0472">Membrane</keyword>
<feature type="transmembrane region" description="Helical" evidence="2">
    <location>
        <begin position="141"/>
        <end position="161"/>
    </location>
</feature>
<evidence type="ECO:0000256" key="1">
    <source>
        <dbReference type="SAM" id="MobiDB-lite"/>
    </source>
</evidence>
<feature type="transmembrane region" description="Helical" evidence="2">
    <location>
        <begin position="287"/>
        <end position="307"/>
    </location>
</feature>
<feature type="transmembrane region" description="Helical" evidence="2">
    <location>
        <begin position="259"/>
        <end position="275"/>
    </location>
</feature>
<name>A0AA36IVW8_9DINO</name>
<feature type="transmembrane region" description="Helical" evidence="2">
    <location>
        <begin position="195"/>
        <end position="222"/>
    </location>
</feature>
<feature type="transmembrane region" description="Helical" evidence="2">
    <location>
        <begin position="89"/>
        <end position="107"/>
    </location>
</feature>
<feature type="transmembrane region" description="Helical" evidence="2">
    <location>
        <begin position="113"/>
        <end position="129"/>
    </location>
</feature>
<gene>
    <name evidence="3" type="ORF">EVOR1521_LOCUS18624</name>
</gene>
<dbReference type="AlphaFoldDB" id="A0AA36IVW8"/>
<keyword evidence="2" id="KW-1133">Transmembrane helix</keyword>
<feature type="transmembrane region" description="Helical" evidence="2">
    <location>
        <begin position="229"/>
        <end position="247"/>
    </location>
</feature>
<evidence type="ECO:0000313" key="4">
    <source>
        <dbReference type="Proteomes" id="UP001178507"/>
    </source>
</evidence>
<keyword evidence="2" id="KW-0812">Transmembrane</keyword>
<dbReference type="EMBL" id="CAUJNA010002668">
    <property type="protein sequence ID" value="CAJ1393853.1"/>
    <property type="molecule type" value="Genomic_DNA"/>
</dbReference>
<feature type="transmembrane region" description="Helical" evidence="2">
    <location>
        <begin position="47"/>
        <end position="68"/>
    </location>
</feature>
<sequence>MDMELGPGFSPGTGFALRCRAAVISCLHRLSCHMCLPPPQLPDSFRLLLGSFLFGAAGGALAAAEAWPWVPVYCALGLTRTVRIATRRVLVLALLLAACFCLASWLSDPAQRLCNAVLVILLELCWFRTMEKVLNHWFESFVAVIYLFMGVLMVFAFYPALLHYGPELLNADFFTKKSDSEVLQDTSGTASESDIFAFSLLPLLFIVGIPLLSMVVLIYCWMCHHMFRMVLAVGFTFVAWLVTYALLEFLHVPFSRDMLGKGLLVTVCVVMYGFFTRMTSLDWENCTARAAFVSAGFVASFMLDAIFGAAEGEVGVRTLYTMFLACKAAYFIMELAIDKGAETLLQLLPPLIRRAESPELQAPAPSDDSERLQSGYEMMAANDATRREVE</sequence>
<keyword evidence="4" id="KW-1185">Reference proteome</keyword>
<proteinExistence type="predicted"/>
<dbReference type="Proteomes" id="UP001178507">
    <property type="component" value="Unassembled WGS sequence"/>
</dbReference>
<evidence type="ECO:0000313" key="3">
    <source>
        <dbReference type="EMBL" id="CAJ1393853.1"/>
    </source>
</evidence>
<reference evidence="3" key="1">
    <citation type="submission" date="2023-08" db="EMBL/GenBank/DDBJ databases">
        <authorList>
            <person name="Chen Y."/>
            <person name="Shah S."/>
            <person name="Dougan E. K."/>
            <person name="Thang M."/>
            <person name="Chan C."/>
        </authorList>
    </citation>
    <scope>NUCLEOTIDE SEQUENCE</scope>
</reference>
<organism evidence="3 4">
    <name type="scientific">Effrenium voratum</name>
    <dbReference type="NCBI Taxonomy" id="2562239"/>
    <lineage>
        <taxon>Eukaryota</taxon>
        <taxon>Sar</taxon>
        <taxon>Alveolata</taxon>
        <taxon>Dinophyceae</taxon>
        <taxon>Suessiales</taxon>
        <taxon>Symbiodiniaceae</taxon>
        <taxon>Effrenium</taxon>
    </lineage>
</organism>
<comment type="caution">
    <text evidence="3">The sequence shown here is derived from an EMBL/GenBank/DDBJ whole genome shotgun (WGS) entry which is preliminary data.</text>
</comment>